<dbReference type="InterPro" id="IPR006674">
    <property type="entry name" value="HD_domain"/>
</dbReference>
<feature type="domain" description="HD" evidence="2">
    <location>
        <begin position="54"/>
        <end position="152"/>
    </location>
</feature>
<dbReference type="InterPro" id="IPR002912">
    <property type="entry name" value="ACT_dom"/>
</dbReference>
<dbReference type="InterPro" id="IPR012676">
    <property type="entry name" value="TGS-like"/>
</dbReference>
<evidence type="ECO:0000313" key="4">
    <source>
        <dbReference type="EMBL" id="MEQ2508592.1"/>
    </source>
</evidence>
<comment type="caution">
    <text evidence="4">The sequence shown here is derived from an EMBL/GenBank/DDBJ whole genome shotgun (WGS) entry which is preliminary data.</text>
</comment>
<protein>
    <submittedName>
        <fullName evidence="4">HD domain-containing protein</fullName>
    </submittedName>
</protein>
<evidence type="ECO:0000313" key="5">
    <source>
        <dbReference type="Proteomes" id="UP001465717"/>
    </source>
</evidence>
<dbReference type="InterPro" id="IPR012675">
    <property type="entry name" value="Beta-grasp_dom_sf"/>
</dbReference>
<dbReference type="Gene3D" id="3.30.70.260">
    <property type="match status" value="1"/>
</dbReference>
<dbReference type="InterPro" id="IPR003607">
    <property type="entry name" value="HD/PDEase_dom"/>
</dbReference>
<dbReference type="CDD" id="cd00077">
    <property type="entry name" value="HDc"/>
    <property type="match status" value="1"/>
</dbReference>
<dbReference type="InterPro" id="IPR007685">
    <property type="entry name" value="RelA_SpoT"/>
</dbReference>
<dbReference type="Pfam" id="PF13328">
    <property type="entry name" value="HD_4"/>
    <property type="match status" value="1"/>
</dbReference>
<dbReference type="Gene3D" id="3.30.460.10">
    <property type="entry name" value="Beta Polymerase, domain 2"/>
    <property type="match status" value="1"/>
</dbReference>
<dbReference type="InterPro" id="IPR004095">
    <property type="entry name" value="TGS"/>
</dbReference>
<dbReference type="PANTHER" id="PTHR21262">
    <property type="entry name" value="GUANOSINE-3',5'-BIS DIPHOSPHATE 3'-PYROPHOSPHOHYDROLASE"/>
    <property type="match status" value="1"/>
</dbReference>
<dbReference type="SMART" id="SM00954">
    <property type="entry name" value="RelA_SpoT"/>
    <property type="match status" value="1"/>
</dbReference>
<dbReference type="SMART" id="SM00471">
    <property type="entry name" value="HDc"/>
    <property type="match status" value="1"/>
</dbReference>
<dbReference type="SUPFAM" id="SSF81301">
    <property type="entry name" value="Nucleotidyltransferase"/>
    <property type="match status" value="1"/>
</dbReference>
<evidence type="ECO:0000259" key="3">
    <source>
        <dbReference type="PROSITE" id="PS51880"/>
    </source>
</evidence>
<dbReference type="InterPro" id="IPR043519">
    <property type="entry name" value="NT_sf"/>
</dbReference>
<sequence length="624" mass="72253">MEQNYNFQIQQAAEHIFEVMRPRTSPEELSFIQHAFQIANEGHSKQFRKSGEPYILHPLAVARIVAEDMQLGANAVIAALLHDLIEDTEYKMDFVQKEFGCDVAYLVRVVTKQKKEHYEITKQVDNFKQMLDSVQYDIRAILIKLADRLHNMRTLAAQSPDKQMKIAGETDCMYAPLANRLGFYWIKTELENLSFQFRCPQEYAHMERMIEDEKMRNANTLDPFVNHINMILADHQVQAKVEVKYRMPYSIWRKMQKENKDFQHVNNHHYVKIIFPEGLERTEKNTCLYLYSILTDKFKEKPGSITNYVDNPKSNGYESFHVKLLSDHGKWEEVHICSERMVKNSMLGCVSNRSDDTIKSWLKQFKEVLQDIAFHGLEDGYIENVVSSFYNDDIMVFTPKGLPVRLPKGSSALDFAFEVHTKVGMHAKYAHINGKLCSIKTVLRRGDSIEIGTDDSVCPEQDWASHVITYKAKRHINSFLSKKNVSSYHRCEHCKPIPGEEVIGFKEADGSISIHKRNCTDAIRMASQFGDSIVSVEFKEEEYILYPIAIHVKAIDRYHLLSDIIDCITNELELSIENLHTVTVDFIVDCTIKFGIHSYGELQIITSHLYHIKGVEEVYNEELE</sequence>
<dbReference type="Gene3D" id="1.10.3210.10">
    <property type="entry name" value="Hypothetical protein af1432"/>
    <property type="match status" value="1"/>
</dbReference>
<dbReference type="SUPFAM" id="SSF81271">
    <property type="entry name" value="TGS-like"/>
    <property type="match status" value="1"/>
</dbReference>
<dbReference type="Pfam" id="PF04607">
    <property type="entry name" value="RelA_SpoT"/>
    <property type="match status" value="1"/>
</dbReference>
<dbReference type="Pfam" id="PF02824">
    <property type="entry name" value="TGS"/>
    <property type="match status" value="1"/>
</dbReference>
<dbReference type="RefSeq" id="WP_349226321.1">
    <property type="nucleotide sequence ID" value="NZ_JBBNFG020000004.1"/>
</dbReference>
<dbReference type="EMBL" id="JBBNGE010000032">
    <property type="protein sequence ID" value="MEQ2508592.1"/>
    <property type="molecule type" value="Genomic_DNA"/>
</dbReference>
<dbReference type="PANTHER" id="PTHR21262:SF31">
    <property type="entry name" value="GTP PYROPHOSPHOKINASE"/>
    <property type="match status" value="1"/>
</dbReference>
<gene>
    <name evidence="4" type="ORF">AAAT87_09925</name>
</gene>
<feature type="domain" description="TGS" evidence="3">
    <location>
        <begin position="392"/>
        <end position="453"/>
    </location>
</feature>
<organism evidence="4 5">
    <name type="scientific">Segatella sinensis</name>
    <dbReference type="NCBI Taxonomy" id="3085167"/>
    <lineage>
        <taxon>Bacteria</taxon>
        <taxon>Pseudomonadati</taxon>
        <taxon>Bacteroidota</taxon>
        <taxon>Bacteroidia</taxon>
        <taxon>Bacteroidales</taxon>
        <taxon>Prevotellaceae</taxon>
        <taxon>Segatella</taxon>
    </lineage>
</organism>
<reference evidence="4 5" key="1">
    <citation type="submission" date="2024-04" db="EMBL/GenBank/DDBJ databases">
        <title>Human intestinal bacterial collection.</title>
        <authorList>
            <person name="Pauvert C."/>
            <person name="Hitch T.C.A."/>
            <person name="Clavel T."/>
        </authorList>
    </citation>
    <scope>NUCLEOTIDE SEQUENCE [LARGE SCALE GENOMIC DNA]</scope>
    <source>
        <strain evidence="4 5">CLA-AA-H174</strain>
    </source>
</reference>
<dbReference type="PROSITE" id="PS51880">
    <property type="entry name" value="TGS"/>
    <property type="match status" value="1"/>
</dbReference>
<keyword evidence="5" id="KW-1185">Reference proteome</keyword>
<dbReference type="Proteomes" id="UP001465717">
    <property type="component" value="Unassembled WGS sequence"/>
</dbReference>
<dbReference type="Pfam" id="PF13291">
    <property type="entry name" value="ACT_4"/>
    <property type="match status" value="1"/>
</dbReference>
<dbReference type="PROSITE" id="PS51831">
    <property type="entry name" value="HD"/>
    <property type="match status" value="1"/>
</dbReference>
<proteinExistence type="inferred from homology"/>
<dbReference type="Gene3D" id="3.10.20.30">
    <property type="match status" value="1"/>
</dbReference>
<comment type="similarity">
    <text evidence="1">Belongs to the RelA/SpoT family.</text>
</comment>
<accession>A0ABV1FZU0</accession>
<evidence type="ECO:0000259" key="2">
    <source>
        <dbReference type="PROSITE" id="PS51831"/>
    </source>
</evidence>
<name>A0ABV1FZU0_9BACT</name>
<evidence type="ECO:0000256" key="1">
    <source>
        <dbReference type="ARBA" id="ARBA00007476"/>
    </source>
</evidence>
<dbReference type="SUPFAM" id="SSF109604">
    <property type="entry name" value="HD-domain/PDEase-like"/>
    <property type="match status" value="1"/>
</dbReference>